<evidence type="ECO:0000313" key="6">
    <source>
        <dbReference type="Proteomes" id="UP000199315"/>
    </source>
</evidence>
<feature type="signal peptide" evidence="2">
    <location>
        <begin position="1"/>
        <end position="18"/>
    </location>
</feature>
<feature type="domain" description="Solute-binding protein family 3/N-terminal" evidence="3">
    <location>
        <begin position="32"/>
        <end position="248"/>
    </location>
</feature>
<sequence>MKKILALITVMTMAVSLAACGSNKESATESKTLIVATEAGFAPYEYMKGDKVVGVDMDIAQAIADELGMELEIKNMDFDGALASVSSGKVDMAIAGISVTDERKESMDFSTEYVDSTEVIVVNKANPAVAGKDDLNDKIIAVQQGNIADSWVSNKENVQAKEIKRYTKFAQAAEDLKNGKVDCIVMDKYPAEELVAASNDELVMLEDVVFEDNYAIAVKKGNSELLDKINPIIEKLIEDGKIEEFYANHTSAAE</sequence>
<evidence type="ECO:0000259" key="4">
    <source>
        <dbReference type="SMART" id="SM00079"/>
    </source>
</evidence>
<dbReference type="Proteomes" id="UP000199315">
    <property type="component" value="Unassembled WGS sequence"/>
</dbReference>
<dbReference type="GO" id="GO:0016020">
    <property type="term" value="C:membrane"/>
    <property type="evidence" value="ECO:0007669"/>
    <property type="project" value="InterPro"/>
</dbReference>
<dbReference type="PANTHER" id="PTHR35936">
    <property type="entry name" value="MEMBRANE-BOUND LYTIC MUREIN TRANSGLYCOSYLASE F"/>
    <property type="match status" value="1"/>
</dbReference>
<dbReference type="Pfam" id="PF00497">
    <property type="entry name" value="SBP_bac_3"/>
    <property type="match status" value="1"/>
</dbReference>
<proteinExistence type="predicted"/>
<dbReference type="InterPro" id="IPR001638">
    <property type="entry name" value="Solute-binding_3/MltF_N"/>
</dbReference>
<reference evidence="5 6" key="1">
    <citation type="submission" date="2016-09" db="EMBL/GenBank/DDBJ databases">
        <authorList>
            <person name="Capua I."/>
            <person name="De Benedictis P."/>
            <person name="Joannis T."/>
            <person name="Lombin L.H."/>
            <person name="Cattoli G."/>
        </authorList>
    </citation>
    <scope>NUCLEOTIDE SEQUENCE [LARGE SCALE GENOMIC DNA]</scope>
    <source>
        <strain evidence="5 6">GluBS11</strain>
    </source>
</reference>
<evidence type="ECO:0000256" key="2">
    <source>
        <dbReference type="SAM" id="SignalP"/>
    </source>
</evidence>
<feature type="domain" description="Ionotropic glutamate receptor C-terminal" evidence="4">
    <location>
        <begin position="32"/>
        <end position="248"/>
    </location>
</feature>
<dbReference type="RefSeq" id="WP_091236468.1">
    <property type="nucleotide sequence ID" value="NZ_FMKA01000034.1"/>
</dbReference>
<dbReference type="Gene3D" id="3.40.190.10">
    <property type="entry name" value="Periplasmic binding protein-like II"/>
    <property type="match status" value="2"/>
</dbReference>
<evidence type="ECO:0000259" key="3">
    <source>
        <dbReference type="SMART" id="SM00062"/>
    </source>
</evidence>
<evidence type="ECO:0000313" key="5">
    <source>
        <dbReference type="EMBL" id="SCP99174.1"/>
    </source>
</evidence>
<keyword evidence="1 2" id="KW-0732">Signal</keyword>
<keyword evidence="6" id="KW-1185">Reference proteome</keyword>
<gene>
    <name evidence="5" type="ORF">SAMN05421730_10344</name>
</gene>
<dbReference type="AlphaFoldDB" id="A0A1D3TXQ9"/>
<dbReference type="CDD" id="cd13530">
    <property type="entry name" value="PBP2_peptides_like"/>
    <property type="match status" value="1"/>
</dbReference>
<organism evidence="5 6">
    <name type="scientific">Anaerobium acetethylicum</name>
    <dbReference type="NCBI Taxonomy" id="1619234"/>
    <lineage>
        <taxon>Bacteria</taxon>
        <taxon>Bacillati</taxon>
        <taxon>Bacillota</taxon>
        <taxon>Clostridia</taxon>
        <taxon>Lachnospirales</taxon>
        <taxon>Lachnospiraceae</taxon>
        <taxon>Anaerobium</taxon>
    </lineage>
</organism>
<name>A0A1D3TXQ9_9FIRM</name>
<dbReference type="SMART" id="SM00062">
    <property type="entry name" value="PBPb"/>
    <property type="match status" value="1"/>
</dbReference>
<dbReference type="GO" id="GO:0015276">
    <property type="term" value="F:ligand-gated monoatomic ion channel activity"/>
    <property type="evidence" value="ECO:0007669"/>
    <property type="project" value="InterPro"/>
</dbReference>
<dbReference type="SUPFAM" id="SSF53850">
    <property type="entry name" value="Periplasmic binding protein-like II"/>
    <property type="match status" value="1"/>
</dbReference>
<dbReference type="OrthoDB" id="9774451at2"/>
<dbReference type="SMART" id="SM00079">
    <property type="entry name" value="PBPe"/>
    <property type="match status" value="1"/>
</dbReference>
<dbReference type="PROSITE" id="PS51257">
    <property type="entry name" value="PROKAR_LIPOPROTEIN"/>
    <property type="match status" value="1"/>
</dbReference>
<feature type="chain" id="PRO_5038510134" evidence="2">
    <location>
        <begin position="19"/>
        <end position="254"/>
    </location>
</feature>
<dbReference type="PANTHER" id="PTHR35936:SF17">
    <property type="entry name" value="ARGININE-BINDING EXTRACELLULAR PROTEIN ARTP"/>
    <property type="match status" value="1"/>
</dbReference>
<dbReference type="EMBL" id="FMKA01000034">
    <property type="protein sequence ID" value="SCP99174.1"/>
    <property type="molecule type" value="Genomic_DNA"/>
</dbReference>
<dbReference type="InterPro" id="IPR001320">
    <property type="entry name" value="Iontro_rcpt_C"/>
</dbReference>
<dbReference type="STRING" id="1619234.SAMN05421730_10344"/>
<evidence type="ECO:0000256" key="1">
    <source>
        <dbReference type="ARBA" id="ARBA00022729"/>
    </source>
</evidence>
<accession>A0A1D3TXQ9</accession>
<protein>
    <submittedName>
        <fullName evidence="5">Polar amino acid transport system substrate-binding protein</fullName>
    </submittedName>
</protein>